<dbReference type="NCBIfam" id="TIGR01554">
    <property type="entry name" value="major_cap_HK97"/>
    <property type="match status" value="1"/>
</dbReference>
<dbReference type="EMBL" id="CP087994">
    <property type="protein sequence ID" value="UYO61819.1"/>
    <property type="molecule type" value="Genomic_DNA"/>
</dbReference>
<dbReference type="Proteomes" id="UP001163550">
    <property type="component" value="Chromosome"/>
</dbReference>
<accession>A0ABY6HEC2</accession>
<organism evidence="5 6">
    <name type="scientific">Acetobacterium wieringae</name>
    <dbReference type="NCBI Taxonomy" id="52694"/>
    <lineage>
        <taxon>Bacteria</taxon>
        <taxon>Bacillati</taxon>
        <taxon>Bacillota</taxon>
        <taxon>Clostridia</taxon>
        <taxon>Eubacteriales</taxon>
        <taxon>Eubacteriaceae</taxon>
        <taxon>Acetobacterium</taxon>
    </lineage>
</organism>
<dbReference type="Pfam" id="PF05065">
    <property type="entry name" value="Phage_capsid"/>
    <property type="match status" value="1"/>
</dbReference>
<dbReference type="RefSeq" id="WP_263992613.1">
    <property type="nucleotide sequence ID" value="NZ_CP087994.1"/>
</dbReference>
<feature type="region of interest" description="Disordered" evidence="3">
    <location>
        <begin position="137"/>
        <end position="165"/>
    </location>
</feature>
<feature type="coiled-coil region" evidence="2">
    <location>
        <begin position="10"/>
        <end position="65"/>
    </location>
</feature>
<comment type="subcellular location">
    <subcellularLocation>
        <location evidence="1">Virion</location>
    </subcellularLocation>
</comment>
<evidence type="ECO:0000256" key="1">
    <source>
        <dbReference type="ARBA" id="ARBA00004328"/>
    </source>
</evidence>
<evidence type="ECO:0000256" key="2">
    <source>
        <dbReference type="SAM" id="Coils"/>
    </source>
</evidence>
<feature type="domain" description="Phage capsid-like C-terminal" evidence="4">
    <location>
        <begin position="104"/>
        <end position="377"/>
    </location>
</feature>
<evidence type="ECO:0000313" key="6">
    <source>
        <dbReference type="Proteomes" id="UP001163550"/>
    </source>
</evidence>
<dbReference type="InterPro" id="IPR054612">
    <property type="entry name" value="Phage_capsid-like_C"/>
</dbReference>
<name>A0ABY6HEC2_9FIRM</name>
<keyword evidence="6" id="KW-1185">Reference proteome</keyword>
<dbReference type="Gene3D" id="3.30.2400.10">
    <property type="entry name" value="Major capsid protein gp5"/>
    <property type="match status" value="1"/>
</dbReference>
<evidence type="ECO:0000256" key="3">
    <source>
        <dbReference type="SAM" id="MobiDB-lite"/>
    </source>
</evidence>
<dbReference type="InterPro" id="IPR024455">
    <property type="entry name" value="Phage_capsid"/>
</dbReference>
<keyword evidence="2" id="KW-0175">Coiled coil</keyword>
<gene>
    <name evidence="5" type="ORF">LNN31_13640</name>
</gene>
<protein>
    <submittedName>
        <fullName evidence="5">Phage major capsid protein</fullName>
    </submittedName>
</protein>
<evidence type="ECO:0000313" key="5">
    <source>
        <dbReference type="EMBL" id="UYO61819.1"/>
    </source>
</evidence>
<evidence type="ECO:0000259" key="4">
    <source>
        <dbReference type="Pfam" id="PF05065"/>
    </source>
</evidence>
<dbReference type="SUPFAM" id="SSF56563">
    <property type="entry name" value="Major capsid protein gp5"/>
    <property type="match status" value="1"/>
</dbReference>
<sequence>MSVAEQKQMIEEMNRAFAVFKETNDQVQAEVKQYGAAAGDLNEKMEKIQAQLDKIELKSQRVNTTPGEGGDVPQTAEVKAMLDYMRKGIIPETKALSMDSDPDGGYMIPEQMETTIIERIRDFSPVRQVASKSTISTGNSLKIPREGEDDFESGWVGEREDRPETTTGDLEMVRITLHEMYAQPSATQQLIDDPAFNFESYINQRIANRFGRREGYAFINGNGTNMPEGLLVSDQVGIITDTLDFDALIQMQAELRQEFAINANFMFNRFTLAYIRTLKDDNGQYVWQPSTQVDKPNMILGDTYIVADDMPNATSSGTLVTGATPILYGDFSAYRIVDKKGISTLRDPYTKKPHVLFYTTKQVGGMVINDQAIKKLKLS</sequence>
<proteinExistence type="predicted"/>
<reference evidence="5" key="1">
    <citation type="submission" date="2021-11" db="EMBL/GenBank/DDBJ databases">
        <title>Isoprene-degrading acetogen.</title>
        <authorList>
            <person name="Yang Y."/>
            <person name="Jin H."/>
            <person name="Yan J."/>
        </authorList>
    </citation>
    <scope>NUCLEOTIDE SEQUENCE</scope>
    <source>
        <strain evidence="5">Berkeley</strain>
    </source>
</reference>